<evidence type="ECO:0000313" key="2">
    <source>
        <dbReference type="Proteomes" id="UP001438189"/>
    </source>
</evidence>
<sequence length="165" mass="19024">MGITERLAAILRPKRFLGIVDAFSGNREPHMAKPQLNSAPASIPREPRLIAEAALCIWEYMIESRPDGPPNPHDDTWSSLMDRLWEKHGTVEMRHYAYRLAFSAIDVFDILGADWIEEKDILPYDWEFIPLVVRMADWNSLYDADNGPERIADEIRKAYSDVQSH</sequence>
<name>A0ABD5LKG7_AGRRD</name>
<comment type="caution">
    <text evidence="1">The sequence shown here is derived from an EMBL/GenBank/DDBJ whole genome shotgun (WGS) entry which is preliminary data.</text>
</comment>
<accession>A0ABD5LKG7</accession>
<evidence type="ECO:0000313" key="1">
    <source>
        <dbReference type="EMBL" id="MES4992376.1"/>
    </source>
</evidence>
<gene>
    <name evidence="1" type="ORF">ABVB70_18725</name>
</gene>
<dbReference type="EMBL" id="JBETME010000008">
    <property type="protein sequence ID" value="MES4992376.1"/>
    <property type="molecule type" value="Genomic_DNA"/>
</dbReference>
<dbReference type="AlphaFoldDB" id="A0ABD5LKG7"/>
<protein>
    <submittedName>
        <fullName evidence="1">Uncharacterized protein</fullName>
    </submittedName>
</protein>
<dbReference type="Proteomes" id="UP001438189">
    <property type="component" value="Unassembled WGS sequence"/>
</dbReference>
<organism evidence="1 2">
    <name type="scientific">Agrobacterium radiobacter</name>
    <dbReference type="NCBI Taxonomy" id="362"/>
    <lineage>
        <taxon>Bacteria</taxon>
        <taxon>Pseudomonadati</taxon>
        <taxon>Pseudomonadota</taxon>
        <taxon>Alphaproteobacteria</taxon>
        <taxon>Hyphomicrobiales</taxon>
        <taxon>Rhizobiaceae</taxon>
        <taxon>Rhizobium/Agrobacterium group</taxon>
        <taxon>Agrobacterium</taxon>
        <taxon>Agrobacterium tumefaciens complex</taxon>
    </lineage>
</organism>
<proteinExistence type="predicted"/>
<dbReference type="RefSeq" id="WP_353574337.1">
    <property type="nucleotide sequence ID" value="NZ_JBETME010000008.1"/>
</dbReference>
<reference evidence="1 2" key="1">
    <citation type="submission" date="2024-06" db="EMBL/GenBank/DDBJ databases">
        <title>Genome sequencing of Agrobacterium spp. from tobacco in Serbia.</title>
        <authorList>
            <person name="Ilicic R.J."/>
            <person name="Studholme D.J."/>
            <person name="Jelusic A."/>
            <person name="Barac G."/>
            <person name="Bagi F."/>
            <person name="Popovic Milovanovic T."/>
        </authorList>
    </citation>
    <scope>NUCLEOTIDE SEQUENCE [LARGE SCALE GENOMIC DNA]</scope>
    <source>
        <strain evidence="1 2">DA1</strain>
    </source>
</reference>